<organism evidence="1 3">
    <name type="scientific">Pseudomonas syringae pv. tagetis</name>
    <dbReference type="NCBI Taxonomy" id="129140"/>
    <lineage>
        <taxon>Bacteria</taxon>
        <taxon>Pseudomonadati</taxon>
        <taxon>Pseudomonadota</taxon>
        <taxon>Gammaproteobacteria</taxon>
        <taxon>Pseudomonadales</taxon>
        <taxon>Pseudomonadaceae</taxon>
        <taxon>Pseudomonas</taxon>
    </lineage>
</organism>
<gene>
    <name evidence="1" type="ORF">ALO44_00420</name>
    <name evidence="2" type="ORF">RA271_10640</name>
</gene>
<proteinExistence type="predicted"/>
<reference evidence="1 3" key="1">
    <citation type="submission" date="2015-09" db="EMBL/GenBank/DDBJ databases">
        <title>Genome announcement of multiple Pseudomonas syringae strains.</title>
        <authorList>
            <person name="Thakur S."/>
            <person name="Wang P.W."/>
            <person name="Gong Y."/>
            <person name="Weir B.S."/>
            <person name="Guttman D.S."/>
        </authorList>
    </citation>
    <scope>NUCLEOTIDE SEQUENCE [LARGE SCALE GENOMIC DNA]</scope>
    <source>
        <strain evidence="1 3">ICMP4091</strain>
    </source>
</reference>
<reference evidence="2 4" key="2">
    <citation type="submission" date="2023-08" db="EMBL/GenBank/DDBJ databases">
        <title>Genomic and mutational analysis of Pseudomonas syringae pv. tagetis EB037 pathogenicity on sunflower.</title>
        <authorList>
            <person name="Maul J.E."/>
        </authorList>
    </citation>
    <scope>NUCLEOTIDE SEQUENCE [LARGE SCALE GENOMIC DNA]</scope>
    <source>
        <strain evidence="2 4">EB037_T1</strain>
    </source>
</reference>
<evidence type="ECO:0000313" key="1">
    <source>
        <dbReference type="EMBL" id="KPY89028.1"/>
    </source>
</evidence>
<evidence type="ECO:0000313" key="2">
    <source>
        <dbReference type="EMBL" id="MFH7515643.1"/>
    </source>
</evidence>
<dbReference type="AlphaFoldDB" id="A0A0Q0CBA9"/>
<dbReference type="EMBL" id="LJRM01000029">
    <property type="protein sequence ID" value="KPY89028.1"/>
    <property type="molecule type" value="Genomic_DNA"/>
</dbReference>
<protein>
    <submittedName>
        <fullName evidence="1">Uncharacterized protein</fullName>
    </submittedName>
</protein>
<comment type="caution">
    <text evidence="1">The sequence shown here is derived from an EMBL/GenBank/DDBJ whole genome shotgun (WGS) entry which is preliminary data.</text>
</comment>
<dbReference type="EMBL" id="JAVCQK010000004">
    <property type="protein sequence ID" value="MFH7515643.1"/>
    <property type="molecule type" value="Genomic_DNA"/>
</dbReference>
<dbReference type="PATRIC" id="fig|129140.3.peg.562"/>
<evidence type="ECO:0000313" key="3">
    <source>
        <dbReference type="Proteomes" id="UP000050474"/>
    </source>
</evidence>
<evidence type="ECO:0000313" key="4">
    <source>
        <dbReference type="Proteomes" id="UP001610657"/>
    </source>
</evidence>
<dbReference type="Proteomes" id="UP001610657">
    <property type="component" value="Unassembled WGS sequence"/>
</dbReference>
<name>A0A0Q0CBA9_9PSED</name>
<keyword evidence="4" id="KW-1185">Reference proteome</keyword>
<accession>A0A0Q0CBA9</accession>
<dbReference type="Proteomes" id="UP000050474">
    <property type="component" value="Unassembled WGS sequence"/>
</dbReference>
<dbReference type="RefSeq" id="WP_147479886.1">
    <property type="nucleotide sequence ID" value="NZ_CP092923.1"/>
</dbReference>
<dbReference type="GeneID" id="96219288"/>
<sequence>MTSRAMPIFTVKQYTDQQPWICIEYATEEPGMTHDLFGFDLKAGTAFKKALEIAEYLNENLEHFTFTKTT</sequence>